<dbReference type="Pfam" id="PF00520">
    <property type="entry name" value="Ion_trans"/>
    <property type="match status" value="1"/>
</dbReference>
<keyword evidence="5" id="KW-0256">Endoplasmic reticulum</keyword>
<dbReference type="PANTHER" id="PTHR44140:SF2">
    <property type="entry name" value="LD25575P"/>
    <property type="match status" value="1"/>
</dbReference>
<protein>
    <recommendedName>
        <fullName evidence="12">J domain-containing protein</fullName>
    </recommendedName>
</protein>
<dbReference type="AlphaFoldDB" id="A0A9P6Y9E9"/>
<evidence type="ECO:0000256" key="7">
    <source>
        <dbReference type="ARBA" id="ARBA00023136"/>
    </source>
</evidence>
<feature type="region of interest" description="Disordered" evidence="9">
    <location>
        <begin position="898"/>
        <end position="919"/>
    </location>
</feature>
<dbReference type="SMART" id="SM00271">
    <property type="entry name" value="DnaJ"/>
    <property type="match status" value="1"/>
</dbReference>
<dbReference type="GO" id="GO:0051787">
    <property type="term" value="F:misfolded protein binding"/>
    <property type="evidence" value="ECO:0007669"/>
    <property type="project" value="TreeGrafter"/>
</dbReference>
<feature type="transmembrane region" description="Helical" evidence="10">
    <location>
        <begin position="615"/>
        <end position="636"/>
    </location>
</feature>
<dbReference type="PRINTS" id="PR00625">
    <property type="entry name" value="JDOMAIN"/>
</dbReference>
<feature type="domain" description="J" evidence="12">
    <location>
        <begin position="401"/>
        <end position="469"/>
    </location>
</feature>
<dbReference type="SUPFAM" id="SSF46565">
    <property type="entry name" value="Chaperone J-domain"/>
    <property type="match status" value="1"/>
</dbReference>
<evidence type="ECO:0000256" key="5">
    <source>
        <dbReference type="ARBA" id="ARBA00022824"/>
    </source>
</evidence>
<dbReference type="PRINTS" id="PR00169">
    <property type="entry name" value="KCHANNEL"/>
</dbReference>
<dbReference type="Proteomes" id="UP000717996">
    <property type="component" value="Unassembled WGS sequence"/>
</dbReference>
<evidence type="ECO:0000256" key="1">
    <source>
        <dbReference type="ARBA" id="ARBA00004141"/>
    </source>
</evidence>
<evidence type="ECO:0000256" key="8">
    <source>
        <dbReference type="PROSITE-ProRule" id="PRU00339"/>
    </source>
</evidence>
<comment type="subcellular location">
    <subcellularLocation>
        <location evidence="2">Endoplasmic reticulum</location>
    </subcellularLocation>
    <subcellularLocation>
        <location evidence="1">Membrane</location>
        <topology evidence="1">Multi-pass membrane protein</topology>
    </subcellularLocation>
</comment>
<evidence type="ECO:0000256" key="6">
    <source>
        <dbReference type="ARBA" id="ARBA00022989"/>
    </source>
</evidence>
<feature type="transmembrane region" description="Helical" evidence="10">
    <location>
        <begin position="648"/>
        <end position="669"/>
    </location>
</feature>
<dbReference type="PROSITE" id="PS50076">
    <property type="entry name" value="DNAJ_2"/>
    <property type="match status" value="1"/>
</dbReference>
<evidence type="ECO:0000256" key="9">
    <source>
        <dbReference type="SAM" id="MobiDB-lite"/>
    </source>
</evidence>
<proteinExistence type="predicted"/>
<evidence type="ECO:0000256" key="3">
    <source>
        <dbReference type="ARBA" id="ARBA00022692"/>
    </source>
</evidence>
<keyword evidence="3 10" id="KW-0812">Transmembrane</keyword>
<dbReference type="PROSITE" id="PS50005">
    <property type="entry name" value="TPR"/>
    <property type="match status" value="2"/>
</dbReference>
<dbReference type="InterPro" id="IPR001623">
    <property type="entry name" value="DnaJ_domain"/>
</dbReference>
<dbReference type="InterPro" id="IPR027359">
    <property type="entry name" value="Volt_channel_dom_sf"/>
</dbReference>
<name>A0A9P6Y9E9_RHIOR</name>
<dbReference type="Gene3D" id="1.10.287.110">
    <property type="entry name" value="DnaJ domain"/>
    <property type="match status" value="1"/>
</dbReference>
<dbReference type="Pfam" id="PF13414">
    <property type="entry name" value="TPR_11"/>
    <property type="match status" value="1"/>
</dbReference>
<dbReference type="SMART" id="SM00028">
    <property type="entry name" value="TPR"/>
    <property type="match status" value="5"/>
</dbReference>
<dbReference type="InterPro" id="IPR019734">
    <property type="entry name" value="TPR_rpt"/>
</dbReference>
<feature type="repeat" description="TPR" evidence="8">
    <location>
        <begin position="62"/>
        <end position="95"/>
    </location>
</feature>
<feature type="transmembrane region" description="Helical" evidence="10">
    <location>
        <begin position="717"/>
        <end position="739"/>
    </location>
</feature>
<dbReference type="InterPro" id="IPR051727">
    <property type="entry name" value="DnaJ_C3_Co-chaperones"/>
</dbReference>
<evidence type="ECO:0000256" key="4">
    <source>
        <dbReference type="ARBA" id="ARBA00022729"/>
    </source>
</evidence>
<feature type="transmembrane region" description="Helical" evidence="10">
    <location>
        <begin position="760"/>
        <end position="781"/>
    </location>
</feature>
<dbReference type="FunFam" id="1.10.287.70:FF:000097">
    <property type="entry name" value="Potassium voltage-gated channel subfamily G member 3"/>
    <property type="match status" value="1"/>
</dbReference>
<dbReference type="CDD" id="cd06257">
    <property type="entry name" value="DnaJ"/>
    <property type="match status" value="1"/>
</dbReference>
<feature type="chain" id="PRO_5040186346" description="J domain-containing protein" evidence="11">
    <location>
        <begin position="24"/>
        <end position="919"/>
    </location>
</feature>
<keyword evidence="6 10" id="KW-1133">Transmembrane helix</keyword>
<evidence type="ECO:0000256" key="2">
    <source>
        <dbReference type="ARBA" id="ARBA00004240"/>
    </source>
</evidence>
<dbReference type="EMBL" id="JAANIT010001041">
    <property type="protein sequence ID" value="KAG1542630.1"/>
    <property type="molecule type" value="Genomic_DNA"/>
</dbReference>
<dbReference type="InterPro" id="IPR011990">
    <property type="entry name" value="TPR-like_helical_dom_sf"/>
</dbReference>
<dbReference type="OrthoDB" id="1726119at2759"/>
<dbReference type="InterPro" id="IPR005821">
    <property type="entry name" value="Ion_trans_dom"/>
</dbReference>
<dbReference type="Gene3D" id="1.10.287.70">
    <property type="match status" value="1"/>
</dbReference>
<dbReference type="GO" id="GO:0005783">
    <property type="term" value="C:endoplasmic reticulum"/>
    <property type="evidence" value="ECO:0007669"/>
    <property type="project" value="UniProtKB-SubCell"/>
</dbReference>
<reference evidence="13" key="1">
    <citation type="journal article" date="2020" name="Microb. Genom.">
        <title>Genetic diversity of clinical and environmental Mucorales isolates obtained from an investigation of mucormycosis cases among solid organ transplant recipients.</title>
        <authorList>
            <person name="Nguyen M.H."/>
            <person name="Kaul D."/>
            <person name="Muto C."/>
            <person name="Cheng S.J."/>
            <person name="Richter R.A."/>
            <person name="Bruno V.M."/>
            <person name="Liu G."/>
            <person name="Beyhan S."/>
            <person name="Sundermann A.J."/>
            <person name="Mounaud S."/>
            <person name="Pasculle A.W."/>
            <person name="Nierman W.C."/>
            <person name="Driscoll E."/>
            <person name="Cumbie R."/>
            <person name="Clancy C.J."/>
            <person name="Dupont C.L."/>
        </authorList>
    </citation>
    <scope>NUCLEOTIDE SEQUENCE</scope>
    <source>
        <strain evidence="13">GL16</strain>
    </source>
</reference>
<dbReference type="SUPFAM" id="SSF81324">
    <property type="entry name" value="Voltage-gated potassium channels"/>
    <property type="match status" value="1"/>
</dbReference>
<evidence type="ECO:0000256" key="11">
    <source>
        <dbReference type="SAM" id="SignalP"/>
    </source>
</evidence>
<dbReference type="SUPFAM" id="SSF48452">
    <property type="entry name" value="TPR-like"/>
    <property type="match status" value="2"/>
</dbReference>
<organism evidence="13 14">
    <name type="scientific">Rhizopus oryzae</name>
    <name type="common">Mucormycosis agent</name>
    <name type="synonym">Rhizopus arrhizus var. delemar</name>
    <dbReference type="NCBI Taxonomy" id="64495"/>
    <lineage>
        <taxon>Eukaryota</taxon>
        <taxon>Fungi</taxon>
        <taxon>Fungi incertae sedis</taxon>
        <taxon>Mucoromycota</taxon>
        <taxon>Mucoromycotina</taxon>
        <taxon>Mucoromycetes</taxon>
        <taxon>Mucorales</taxon>
        <taxon>Mucorineae</taxon>
        <taxon>Rhizopodaceae</taxon>
        <taxon>Rhizopus</taxon>
    </lineage>
</organism>
<dbReference type="PANTHER" id="PTHR44140">
    <property type="entry name" value="LD25575P"/>
    <property type="match status" value="1"/>
</dbReference>
<feature type="transmembrane region" description="Helical" evidence="10">
    <location>
        <begin position="793"/>
        <end position="816"/>
    </location>
</feature>
<dbReference type="GO" id="GO:0016020">
    <property type="term" value="C:membrane"/>
    <property type="evidence" value="ECO:0007669"/>
    <property type="project" value="UniProtKB-SubCell"/>
</dbReference>
<gene>
    <name evidence="13" type="ORF">G6F51_007162</name>
</gene>
<feature type="transmembrane region" description="Helical" evidence="10">
    <location>
        <begin position="581"/>
        <end position="603"/>
    </location>
</feature>
<dbReference type="GO" id="GO:0034975">
    <property type="term" value="P:protein folding in endoplasmic reticulum"/>
    <property type="evidence" value="ECO:0007669"/>
    <property type="project" value="TreeGrafter"/>
</dbReference>
<comment type="caution">
    <text evidence="13">The sequence shown here is derived from an EMBL/GenBank/DDBJ whole genome shotgun (WGS) entry which is preliminary data.</text>
</comment>
<evidence type="ECO:0000259" key="12">
    <source>
        <dbReference type="PROSITE" id="PS50076"/>
    </source>
</evidence>
<dbReference type="GO" id="GO:0051087">
    <property type="term" value="F:protein-folding chaperone binding"/>
    <property type="evidence" value="ECO:0007669"/>
    <property type="project" value="TreeGrafter"/>
</dbReference>
<feature type="signal peptide" evidence="11">
    <location>
        <begin position="1"/>
        <end position="23"/>
    </location>
</feature>
<dbReference type="InterPro" id="IPR036869">
    <property type="entry name" value="J_dom_sf"/>
</dbReference>
<keyword evidence="8" id="KW-0802">TPR repeat</keyword>
<dbReference type="Gene3D" id="1.25.40.10">
    <property type="entry name" value="Tetratricopeptide repeat domain"/>
    <property type="match status" value="1"/>
</dbReference>
<accession>A0A9P6Y9E9</accession>
<evidence type="ECO:0000256" key="10">
    <source>
        <dbReference type="SAM" id="Phobius"/>
    </source>
</evidence>
<evidence type="ECO:0000313" key="14">
    <source>
        <dbReference type="Proteomes" id="UP000717996"/>
    </source>
</evidence>
<dbReference type="GO" id="GO:0005216">
    <property type="term" value="F:monoatomic ion channel activity"/>
    <property type="evidence" value="ECO:0007669"/>
    <property type="project" value="InterPro"/>
</dbReference>
<sequence length="919" mass="105088">MRSSKRLLFAFVLPFFINHQVTAFEKDAKFYLEEGNQYLSSGKFNDAILSYDTAIQQDPSDYLSYYKRATAYLSLGKTNSAIDDFSKILSLKPGFHQALLQRAKLYVADGEYSLAKQDLESYPKDEMSKLLLSSIGEAEKSSALAQDSFSNQNYEQCIQHISRVIKISPQRPQWRTLRAQCHLGKGEIEEAVNDLTRVSHLNPSDQALIMQLAKLNFYSLYEPDRALAQVKQCLHYDPEQKQCKTLFRQMKRFQKDLQKVMDSKQQQRFATAFNTLVGTVAKKGLVSELDEPFDALETDMKVKGRLPKKLHLTCFELACQLAAQQKDTDRINTWCSATLKIDPNNSDALASMGENKLNNNDFEGAVHDLEKAYEATGQQDHRIRQLLHKAQQLLRQSKKRDYYKILDVSRDADPRAIKKAYRKKAQEWHPDKYSGDLDKTQVENKMAEINQAYEVLSDPEKKEQFDNGFDPYDPEAGSQQQHNPFNFHGGGDHPFAHFGGGDEEETEPLHAETIEMSEPGQNAPPLYRQLGRMAEEGWTSVANLVNNHPIDAEPSVPEIKNDLKRRLYLLLEEPSSSHSAFWTNVFVSLLIVFSAVTTTIETIPAFRSAKSNRVWFQLESAMVALFTLEYLLRMFAHSDSLRMLKRFFLSPLSIIDFISIIPFYIEVIAKHDTTYEFRFTILRLFRLLRLFKSYKYSNTIVMTIEVMMMAFRRSGDALSALFFFTVTCVVLFSTLLYFAERGIWDETLETFVVSDGVPSSFDSIPAAFWFVLVTITTTGYGDMVPTTFIGKLITFPAMMFGVLLIALPSIIVGRNFTIVWESMRQRQFVNSNSTSDLQDNRPSISVDNINTFGILPKNGEDDILNKLHTLMELSMQNQANILRMMNALEKQGIKMDYKGKGKQRISKENNPFGDDDNEE</sequence>
<keyword evidence="4 11" id="KW-0732">Signal</keyword>
<dbReference type="Gene3D" id="1.20.120.350">
    <property type="entry name" value="Voltage-gated potassium channels. Chain C"/>
    <property type="match status" value="1"/>
</dbReference>
<feature type="repeat" description="TPR" evidence="8">
    <location>
        <begin position="28"/>
        <end position="61"/>
    </location>
</feature>
<dbReference type="Pfam" id="PF00226">
    <property type="entry name" value="DnaJ"/>
    <property type="match status" value="1"/>
</dbReference>
<keyword evidence="7 10" id="KW-0472">Membrane</keyword>
<evidence type="ECO:0000313" key="13">
    <source>
        <dbReference type="EMBL" id="KAG1542630.1"/>
    </source>
</evidence>